<comment type="caution">
    <text evidence="1">The sequence shown here is derived from an EMBL/GenBank/DDBJ whole genome shotgun (WGS) entry which is preliminary data.</text>
</comment>
<organism evidence="1 2">
    <name type="scientific">Mesobaculum littorinae</name>
    <dbReference type="NCBI Taxonomy" id="2486419"/>
    <lineage>
        <taxon>Bacteria</taxon>
        <taxon>Pseudomonadati</taxon>
        <taxon>Pseudomonadota</taxon>
        <taxon>Alphaproteobacteria</taxon>
        <taxon>Rhodobacterales</taxon>
        <taxon>Roseobacteraceae</taxon>
        <taxon>Mesobaculum</taxon>
    </lineage>
</organism>
<dbReference type="EMBL" id="RQXX01000002">
    <property type="protein sequence ID" value="RVV98974.1"/>
    <property type="molecule type" value="Genomic_DNA"/>
</dbReference>
<evidence type="ECO:0000313" key="2">
    <source>
        <dbReference type="Proteomes" id="UP000285908"/>
    </source>
</evidence>
<dbReference type="PANTHER" id="PTHR21485:SF6">
    <property type="entry name" value="N-ACYLNEURAMINATE CYTIDYLYLTRANSFERASE-RELATED"/>
    <property type="match status" value="1"/>
</dbReference>
<dbReference type="NCBIfam" id="TIGR03584">
    <property type="entry name" value="PseF"/>
    <property type="match status" value="1"/>
</dbReference>
<dbReference type="GO" id="GO:0008781">
    <property type="term" value="F:N-acylneuraminate cytidylyltransferase activity"/>
    <property type="evidence" value="ECO:0007669"/>
    <property type="project" value="TreeGrafter"/>
</dbReference>
<dbReference type="EC" id="2.7.7.81" evidence="1"/>
<protein>
    <submittedName>
        <fullName evidence="1">Pseudaminic acid cytidylyltransferase</fullName>
        <ecNumber evidence="1">2.7.7.81</ecNumber>
    </submittedName>
</protein>
<dbReference type="OrthoDB" id="9805604at2"/>
<dbReference type="InterPro" id="IPR020039">
    <property type="entry name" value="PseF"/>
</dbReference>
<dbReference type="Proteomes" id="UP000285908">
    <property type="component" value="Unassembled WGS sequence"/>
</dbReference>
<dbReference type="Gene3D" id="3.90.550.10">
    <property type="entry name" value="Spore Coat Polysaccharide Biosynthesis Protein SpsA, Chain A"/>
    <property type="match status" value="1"/>
</dbReference>
<accession>A0A438AK01</accession>
<dbReference type="Pfam" id="PF02348">
    <property type="entry name" value="CTP_transf_3"/>
    <property type="match status" value="1"/>
</dbReference>
<reference evidence="1 2" key="1">
    <citation type="submission" date="2018-11" db="EMBL/GenBank/DDBJ databases">
        <title>Mesobaculum littorinae gen. nov., sp. nov., isolated from Littorina scabra that represents a novel genus of the order Rhodobacteraceae.</title>
        <authorList>
            <person name="Li F."/>
        </authorList>
    </citation>
    <scope>NUCLEOTIDE SEQUENCE [LARGE SCALE GENOMIC DNA]</scope>
    <source>
        <strain evidence="1 2">M0103</strain>
    </source>
</reference>
<name>A0A438AK01_9RHOB</name>
<keyword evidence="2" id="KW-1185">Reference proteome</keyword>
<dbReference type="PANTHER" id="PTHR21485">
    <property type="entry name" value="HAD SUPERFAMILY MEMBERS CMAS AND KDSC"/>
    <property type="match status" value="1"/>
</dbReference>
<dbReference type="CDD" id="cd02513">
    <property type="entry name" value="CMP-NeuAc_Synthase"/>
    <property type="match status" value="1"/>
</dbReference>
<proteinExistence type="predicted"/>
<sequence length="230" mass="25250">MSVVCVIPARGGSKRIPGKNIRPFAGRPMIDWSIAAAQKAAIFDRILVSTDDEAIAETARRAGSEVPFLRPPELSDDHASTRAVISHAIAQLDPAPRAVCCLYATAPFVRPEDLVLGLRRLDEAGSTADFVVPVTRFAHPIERALRRDPEGRLRMDDPARAATRSQDLPEAFHDAGQFYWGAPAAWTGDAPVFGAGTIALELPRWRVEDIDTEEDWQRAEAMFRALTLDP</sequence>
<dbReference type="RefSeq" id="WP_127906208.1">
    <property type="nucleotide sequence ID" value="NZ_RQXX01000002.1"/>
</dbReference>
<evidence type="ECO:0000313" key="1">
    <source>
        <dbReference type="EMBL" id="RVV98974.1"/>
    </source>
</evidence>
<gene>
    <name evidence="1" type="primary">pseF</name>
    <name evidence="1" type="ORF">EKE94_08825</name>
</gene>
<dbReference type="InterPro" id="IPR050793">
    <property type="entry name" value="CMP-NeuNAc_synthase"/>
</dbReference>
<dbReference type="SUPFAM" id="SSF53448">
    <property type="entry name" value="Nucleotide-diphospho-sugar transferases"/>
    <property type="match status" value="1"/>
</dbReference>
<dbReference type="InterPro" id="IPR029044">
    <property type="entry name" value="Nucleotide-diphossugar_trans"/>
</dbReference>
<keyword evidence="1" id="KW-0548">Nucleotidyltransferase</keyword>
<keyword evidence="1" id="KW-0808">Transferase</keyword>
<dbReference type="AlphaFoldDB" id="A0A438AK01"/>
<dbReference type="InterPro" id="IPR003329">
    <property type="entry name" value="Cytidylyl_trans"/>
</dbReference>